<dbReference type="EMBL" id="RJUK01000001">
    <property type="protein sequence ID" value="ROQ21115.1"/>
    <property type="molecule type" value="Genomic_DNA"/>
</dbReference>
<keyword evidence="1" id="KW-0472">Membrane</keyword>
<name>A0A3N1NY37_9GAMM</name>
<reference evidence="2 3" key="1">
    <citation type="submission" date="2018-11" db="EMBL/GenBank/DDBJ databases">
        <title>Genomic Encyclopedia of Type Strains, Phase IV (KMG-IV): sequencing the most valuable type-strain genomes for metagenomic binning, comparative biology and taxonomic classification.</title>
        <authorList>
            <person name="Goeker M."/>
        </authorList>
    </citation>
    <scope>NUCLEOTIDE SEQUENCE [LARGE SCALE GENOMIC DNA]</scope>
    <source>
        <strain evidence="2 3">DSM 16974</strain>
    </source>
</reference>
<evidence type="ECO:0000313" key="3">
    <source>
        <dbReference type="Proteomes" id="UP000273643"/>
    </source>
</evidence>
<dbReference type="Proteomes" id="UP000273643">
    <property type="component" value="Unassembled WGS sequence"/>
</dbReference>
<keyword evidence="3" id="KW-1185">Reference proteome</keyword>
<dbReference type="AlphaFoldDB" id="A0A3N1NY37"/>
<dbReference type="InterPro" id="IPR006747">
    <property type="entry name" value="DUF599"/>
</dbReference>
<dbReference type="RefSeq" id="WP_246004370.1">
    <property type="nucleotide sequence ID" value="NZ_RJUK01000001.1"/>
</dbReference>
<feature type="transmembrane region" description="Helical" evidence="1">
    <location>
        <begin position="116"/>
        <end position="136"/>
    </location>
</feature>
<sequence length="240" mass="27518">MTAHNWLNLLAVTWFFAVWIGYASFARHRARVSYSLSSVLQIYRKRWMHSMLRRDNRIGDTALIAGLERQTTFLASTSIFVIAGLITVLASIEQVHETLTALPFFNREMTSRQLQFKILLLLAIYVYAFFTLTWAVRQYGFSSILLGAAPLANDTDITEEERARYATTSAKVIDQAGHSYNYGLRAYYFSLSVLPWLFNTWLFILAATLTVAVLYRREFHSRPLQTLANEVRASADSAHR</sequence>
<dbReference type="PANTHER" id="PTHR31881:SF6">
    <property type="entry name" value="OS09G0494600 PROTEIN"/>
    <property type="match status" value="1"/>
</dbReference>
<protein>
    <submittedName>
        <fullName evidence="2">Putative membrane protein</fullName>
    </submittedName>
</protein>
<organism evidence="2 3">
    <name type="scientific">Marinimicrobium koreense</name>
    <dbReference type="NCBI Taxonomy" id="306545"/>
    <lineage>
        <taxon>Bacteria</taxon>
        <taxon>Pseudomonadati</taxon>
        <taxon>Pseudomonadota</taxon>
        <taxon>Gammaproteobacteria</taxon>
        <taxon>Cellvibrionales</taxon>
        <taxon>Cellvibrionaceae</taxon>
        <taxon>Marinimicrobium</taxon>
    </lineage>
</organism>
<dbReference type="PANTHER" id="PTHR31881">
    <property type="match status" value="1"/>
</dbReference>
<keyword evidence="1" id="KW-0812">Transmembrane</keyword>
<dbReference type="Pfam" id="PF04654">
    <property type="entry name" value="DUF599"/>
    <property type="match status" value="1"/>
</dbReference>
<evidence type="ECO:0000256" key="1">
    <source>
        <dbReference type="SAM" id="Phobius"/>
    </source>
</evidence>
<proteinExistence type="predicted"/>
<accession>A0A3N1NY37</accession>
<comment type="caution">
    <text evidence="2">The sequence shown here is derived from an EMBL/GenBank/DDBJ whole genome shotgun (WGS) entry which is preliminary data.</text>
</comment>
<feature type="transmembrane region" description="Helical" evidence="1">
    <location>
        <begin position="6"/>
        <end position="25"/>
    </location>
</feature>
<keyword evidence="1" id="KW-1133">Transmembrane helix</keyword>
<feature type="transmembrane region" description="Helical" evidence="1">
    <location>
        <begin position="193"/>
        <end position="215"/>
    </location>
</feature>
<evidence type="ECO:0000313" key="2">
    <source>
        <dbReference type="EMBL" id="ROQ21115.1"/>
    </source>
</evidence>
<gene>
    <name evidence="2" type="ORF">EDC38_1737</name>
</gene>